<proteinExistence type="predicted"/>
<evidence type="ECO:0000313" key="3">
    <source>
        <dbReference type="EMBL" id="KAK6741819.1"/>
    </source>
</evidence>
<keyword evidence="1" id="KW-0472">Membrane</keyword>
<feature type="transmembrane region" description="Helical" evidence="1">
    <location>
        <begin position="65"/>
        <end position="86"/>
    </location>
</feature>
<comment type="caution">
    <text evidence="3">The sequence shown here is derived from an EMBL/GenBank/DDBJ whole genome shotgun (WGS) entry which is preliminary data.</text>
</comment>
<organism evidence="3 4">
    <name type="scientific">Necator americanus</name>
    <name type="common">Human hookworm</name>
    <dbReference type="NCBI Taxonomy" id="51031"/>
    <lineage>
        <taxon>Eukaryota</taxon>
        <taxon>Metazoa</taxon>
        <taxon>Ecdysozoa</taxon>
        <taxon>Nematoda</taxon>
        <taxon>Chromadorea</taxon>
        <taxon>Rhabditida</taxon>
        <taxon>Rhabditina</taxon>
        <taxon>Rhabditomorpha</taxon>
        <taxon>Strongyloidea</taxon>
        <taxon>Ancylostomatidae</taxon>
        <taxon>Bunostominae</taxon>
        <taxon>Necator</taxon>
    </lineage>
</organism>
<dbReference type="EMBL" id="JAVFWL010000002">
    <property type="protein sequence ID" value="KAK6736947.1"/>
    <property type="molecule type" value="Genomic_DNA"/>
</dbReference>
<sequence length="114" mass="13062">MPKLATLHIGLHRVQSRVSEGDFLVDVKIVSQNTSFGLFIDVDATDDGRSRWWSRFVVMVDNNSLQYFVLSAALMLSICFIVRLLFHLNEYNRFKKEMEAFRASFDQPVSAASV</sequence>
<name>A0ABR1CU12_NECAM</name>
<evidence type="ECO:0000313" key="4">
    <source>
        <dbReference type="Proteomes" id="UP001303046"/>
    </source>
</evidence>
<dbReference type="EMBL" id="JAVFWL010000003">
    <property type="protein sequence ID" value="KAK6741819.1"/>
    <property type="molecule type" value="Genomic_DNA"/>
</dbReference>
<keyword evidence="1" id="KW-0812">Transmembrane</keyword>
<evidence type="ECO:0008006" key="5">
    <source>
        <dbReference type="Google" id="ProtNLM"/>
    </source>
</evidence>
<dbReference type="Proteomes" id="UP001303046">
    <property type="component" value="Unassembled WGS sequence"/>
</dbReference>
<evidence type="ECO:0000256" key="1">
    <source>
        <dbReference type="SAM" id="Phobius"/>
    </source>
</evidence>
<accession>A0ABR1CU12</accession>
<keyword evidence="1" id="KW-1133">Transmembrane helix</keyword>
<evidence type="ECO:0000313" key="2">
    <source>
        <dbReference type="EMBL" id="KAK6736947.1"/>
    </source>
</evidence>
<protein>
    <recommendedName>
        <fullName evidence="5">Transmembrane 9 superfamily member</fullName>
    </recommendedName>
</protein>
<keyword evidence="4" id="KW-1185">Reference proteome</keyword>
<gene>
    <name evidence="3" type="primary">Necator_chrIII.g10361</name>
    <name evidence="2" type="synonym">Necator_chrII.g7359</name>
    <name evidence="3" type="ORF">RB195_009596</name>
    <name evidence="2" type="ORF">RB195_019566</name>
</gene>
<reference evidence="3 4" key="1">
    <citation type="submission" date="2023-08" db="EMBL/GenBank/DDBJ databases">
        <title>A Necator americanus chromosomal reference genome.</title>
        <authorList>
            <person name="Ilik V."/>
            <person name="Petrzelkova K.J."/>
            <person name="Pardy F."/>
            <person name="Fuh T."/>
            <person name="Niatou-Singa F.S."/>
            <person name="Gouil Q."/>
            <person name="Baker L."/>
            <person name="Ritchie M.E."/>
            <person name="Jex A.R."/>
            <person name="Gazzola D."/>
            <person name="Li H."/>
            <person name="Toshio Fujiwara R."/>
            <person name="Zhan B."/>
            <person name="Aroian R.V."/>
            <person name="Pafco B."/>
            <person name="Schwarz E.M."/>
        </authorList>
    </citation>
    <scope>NUCLEOTIDE SEQUENCE [LARGE SCALE GENOMIC DNA]</scope>
    <source>
        <strain evidence="3 4">Aroian</strain>
        <tissue evidence="3">Whole animal</tissue>
    </source>
</reference>